<proteinExistence type="predicted"/>
<dbReference type="EMBL" id="JANEYF010005422">
    <property type="protein sequence ID" value="KAJ8928230.1"/>
    <property type="molecule type" value="Genomic_DNA"/>
</dbReference>
<protein>
    <submittedName>
        <fullName evidence="1">Uncharacterized protein</fullName>
    </submittedName>
</protein>
<keyword evidence="2" id="KW-1185">Reference proteome</keyword>
<evidence type="ECO:0000313" key="2">
    <source>
        <dbReference type="Proteomes" id="UP001162156"/>
    </source>
</evidence>
<evidence type="ECO:0000313" key="1">
    <source>
        <dbReference type="EMBL" id="KAJ8928230.1"/>
    </source>
</evidence>
<accession>A0AAV8WPL8</accession>
<name>A0AAV8WPL8_9CUCU</name>
<comment type="caution">
    <text evidence="1">The sequence shown here is derived from an EMBL/GenBank/DDBJ whole genome shotgun (WGS) entry which is preliminary data.</text>
</comment>
<sequence>MARIVWPVQQSVKSTFQNVGNQTRSETEVFRQDLCKALVAANTPLKKLQNNQFKEFLQKYCNQNISDESTIRKNVHAVYKRVIQETKFSLDNDSF</sequence>
<organism evidence="1 2">
    <name type="scientific">Rhamnusium bicolor</name>
    <dbReference type="NCBI Taxonomy" id="1586634"/>
    <lineage>
        <taxon>Eukaryota</taxon>
        <taxon>Metazoa</taxon>
        <taxon>Ecdysozoa</taxon>
        <taxon>Arthropoda</taxon>
        <taxon>Hexapoda</taxon>
        <taxon>Insecta</taxon>
        <taxon>Pterygota</taxon>
        <taxon>Neoptera</taxon>
        <taxon>Endopterygota</taxon>
        <taxon>Coleoptera</taxon>
        <taxon>Polyphaga</taxon>
        <taxon>Cucujiformia</taxon>
        <taxon>Chrysomeloidea</taxon>
        <taxon>Cerambycidae</taxon>
        <taxon>Lepturinae</taxon>
        <taxon>Rhagiini</taxon>
        <taxon>Rhamnusium</taxon>
    </lineage>
</organism>
<reference evidence="1" key="1">
    <citation type="journal article" date="2023" name="Insect Mol. Biol.">
        <title>Genome sequencing provides insights into the evolution of gene families encoding plant cell wall-degrading enzymes in longhorned beetles.</title>
        <authorList>
            <person name="Shin N.R."/>
            <person name="Okamura Y."/>
            <person name="Kirsch R."/>
            <person name="Pauchet Y."/>
        </authorList>
    </citation>
    <scope>NUCLEOTIDE SEQUENCE</scope>
    <source>
        <strain evidence="1">RBIC_L_NR</strain>
    </source>
</reference>
<dbReference type="Proteomes" id="UP001162156">
    <property type="component" value="Unassembled WGS sequence"/>
</dbReference>
<gene>
    <name evidence="1" type="ORF">NQ314_019177</name>
</gene>
<dbReference type="AlphaFoldDB" id="A0AAV8WPL8"/>